<feature type="transmembrane region" description="Helical" evidence="1">
    <location>
        <begin position="20"/>
        <end position="43"/>
    </location>
</feature>
<dbReference type="Proteomes" id="UP000057938">
    <property type="component" value="Chromosome"/>
</dbReference>
<keyword evidence="1" id="KW-0472">Membrane</keyword>
<evidence type="ECO:0000313" key="2">
    <source>
        <dbReference type="EMBL" id="ALE17721.1"/>
    </source>
</evidence>
<evidence type="ECO:0008006" key="4">
    <source>
        <dbReference type="Google" id="ProtNLM"/>
    </source>
</evidence>
<organism evidence="2 3">
    <name type="scientific">Altererythrobacter epoxidivorans</name>
    <dbReference type="NCBI Taxonomy" id="361183"/>
    <lineage>
        <taxon>Bacteria</taxon>
        <taxon>Pseudomonadati</taxon>
        <taxon>Pseudomonadota</taxon>
        <taxon>Alphaproteobacteria</taxon>
        <taxon>Sphingomonadales</taxon>
        <taxon>Erythrobacteraceae</taxon>
        <taxon>Altererythrobacter</taxon>
    </lineage>
</organism>
<name>A0A0M4LX58_9SPHN</name>
<dbReference type="STRING" id="361183.AMC99_02447"/>
<keyword evidence="1" id="KW-0812">Transmembrane</keyword>
<keyword evidence="3" id="KW-1185">Reference proteome</keyword>
<proteinExistence type="predicted"/>
<gene>
    <name evidence="2" type="ORF">AMC99_02447</name>
</gene>
<evidence type="ECO:0000256" key="1">
    <source>
        <dbReference type="SAM" id="Phobius"/>
    </source>
</evidence>
<accession>A0A0M4LX58</accession>
<dbReference type="InterPro" id="IPR018673">
    <property type="entry name" value="DUF2141"/>
</dbReference>
<sequence length="183" mass="19337">MRLEIARGISETTGMTMNDIAKTGLIMAALGAGAMALAVPTIAQPQYRQKISNDMRSCAPGAGPAVRVTINGVKSSQGKVRVQSYYGTSSDWLEKGRWLSRIETPARAGSMTVCVPVPSSGTYGIAVRHDMNGNGKTDLSSDGGGMSNNPSINILNMGKPNYRKTAFEVGSGVKSIAITMKYM</sequence>
<dbReference type="AlphaFoldDB" id="A0A0M4LX58"/>
<reference evidence="2 3" key="1">
    <citation type="submission" date="2015-09" db="EMBL/GenBank/DDBJ databases">
        <title>Complete genome sequence of a benzo[a]pyrene-degrading bacterium Altererythrobacter epoxidivorans CGMCC 1.7731T.</title>
        <authorList>
            <person name="Li Z."/>
            <person name="Cheng H."/>
            <person name="Huo Y."/>
            <person name="Xu X."/>
        </authorList>
    </citation>
    <scope>NUCLEOTIDE SEQUENCE [LARGE SCALE GENOMIC DNA]</scope>
    <source>
        <strain evidence="2 3">CGMCC 1.7731</strain>
    </source>
</reference>
<dbReference type="KEGG" id="aep:AMC99_02447"/>
<keyword evidence="1" id="KW-1133">Transmembrane helix</keyword>
<dbReference type="Pfam" id="PF09912">
    <property type="entry name" value="DUF2141"/>
    <property type="match status" value="1"/>
</dbReference>
<protein>
    <recommendedName>
        <fullName evidence="4">DUF2141 domain-containing protein</fullName>
    </recommendedName>
</protein>
<dbReference type="PATRIC" id="fig|361183.4.peg.2403"/>
<evidence type="ECO:0000313" key="3">
    <source>
        <dbReference type="Proteomes" id="UP000057938"/>
    </source>
</evidence>
<dbReference type="EMBL" id="CP012669">
    <property type="protein sequence ID" value="ALE17721.1"/>
    <property type="molecule type" value="Genomic_DNA"/>
</dbReference>